<name>A0AAV7SWB6_PLEWA</name>
<evidence type="ECO:0000313" key="1">
    <source>
        <dbReference type="EMBL" id="KAJ1168417.1"/>
    </source>
</evidence>
<comment type="caution">
    <text evidence="1">The sequence shown here is derived from an EMBL/GenBank/DDBJ whole genome shotgun (WGS) entry which is preliminary data.</text>
</comment>
<dbReference type="AlphaFoldDB" id="A0AAV7SWB6"/>
<gene>
    <name evidence="1" type="ORF">NDU88_000343</name>
</gene>
<keyword evidence="2" id="KW-1185">Reference proteome</keyword>
<organism evidence="1 2">
    <name type="scientific">Pleurodeles waltl</name>
    <name type="common">Iberian ribbed newt</name>
    <dbReference type="NCBI Taxonomy" id="8319"/>
    <lineage>
        <taxon>Eukaryota</taxon>
        <taxon>Metazoa</taxon>
        <taxon>Chordata</taxon>
        <taxon>Craniata</taxon>
        <taxon>Vertebrata</taxon>
        <taxon>Euteleostomi</taxon>
        <taxon>Amphibia</taxon>
        <taxon>Batrachia</taxon>
        <taxon>Caudata</taxon>
        <taxon>Salamandroidea</taxon>
        <taxon>Salamandridae</taxon>
        <taxon>Pleurodelinae</taxon>
        <taxon>Pleurodeles</taxon>
    </lineage>
</organism>
<dbReference type="Proteomes" id="UP001066276">
    <property type="component" value="Chromosome 4_1"/>
</dbReference>
<dbReference type="EMBL" id="JANPWB010000007">
    <property type="protein sequence ID" value="KAJ1168417.1"/>
    <property type="molecule type" value="Genomic_DNA"/>
</dbReference>
<reference evidence="1" key="1">
    <citation type="journal article" date="2022" name="bioRxiv">
        <title>Sequencing and chromosome-scale assembly of the giantPleurodeles waltlgenome.</title>
        <authorList>
            <person name="Brown T."/>
            <person name="Elewa A."/>
            <person name="Iarovenko S."/>
            <person name="Subramanian E."/>
            <person name="Araus A.J."/>
            <person name="Petzold A."/>
            <person name="Susuki M."/>
            <person name="Suzuki K.-i.T."/>
            <person name="Hayashi T."/>
            <person name="Toyoda A."/>
            <person name="Oliveira C."/>
            <person name="Osipova E."/>
            <person name="Leigh N.D."/>
            <person name="Simon A."/>
            <person name="Yun M.H."/>
        </authorList>
    </citation>
    <scope>NUCLEOTIDE SEQUENCE</scope>
    <source>
        <strain evidence="1">20211129_DDA</strain>
        <tissue evidence="1">Liver</tissue>
    </source>
</reference>
<evidence type="ECO:0000313" key="2">
    <source>
        <dbReference type="Proteomes" id="UP001066276"/>
    </source>
</evidence>
<sequence length="106" mass="11607">MSVLRGSPSEGATGTYMHVCNPGGAGHAGECTYRRLQCTGCRVHWARMVRGSASSAAHDARRLFARLFHHRVTRNKLPGRGLNKVIRAVEDRGSISSRVPRGRVLL</sequence>
<proteinExistence type="predicted"/>
<protein>
    <submittedName>
        <fullName evidence="1">Uncharacterized protein</fullName>
    </submittedName>
</protein>
<accession>A0AAV7SWB6</accession>